<dbReference type="PANTHER" id="PTHR46564">
    <property type="entry name" value="TRANSPOSASE"/>
    <property type="match status" value="1"/>
</dbReference>
<dbReference type="NCBIfam" id="NF033545">
    <property type="entry name" value="transpos_IS630"/>
    <property type="match status" value="1"/>
</dbReference>
<keyword evidence="3" id="KW-1185">Reference proteome</keyword>
<sequence length="186" mass="20930">MWRWLVSRFDVRRLVFVDESGTHISMDRLRSRAPRGERAYGKVPKNRGKNLTLIASMSLYGMGESMCVEGATDAKAFEVYIEHFLAPTLSEGQVVAMDNLGAHRPKRIRELIEARGAEMVFLPSYSPDLNPIEQAFSKIKNVLRKLGARTHEALLEAMEEALSAITPGDAAGWFDHCGYQVEVQYL</sequence>
<dbReference type="AlphaFoldDB" id="A0A4R1BG81"/>
<reference evidence="2 3" key="1">
    <citation type="submission" date="2019-03" db="EMBL/GenBank/DDBJ databases">
        <title>Whole genome sequence of a novel Rubrobacter taiwanensis strain, isolated from Yellowstone National Park.</title>
        <authorList>
            <person name="Freed S."/>
            <person name="Ramaley R.F."/>
            <person name="Kyndt J.A."/>
        </authorList>
    </citation>
    <scope>NUCLEOTIDE SEQUENCE [LARGE SCALE GENOMIC DNA]</scope>
    <source>
        <strain evidence="2 3">Yellowstone</strain>
    </source>
</reference>
<dbReference type="OrthoDB" id="341531at2"/>
<evidence type="ECO:0000313" key="3">
    <source>
        <dbReference type="Proteomes" id="UP000295244"/>
    </source>
</evidence>
<protein>
    <submittedName>
        <fullName evidence="2">IS630 family transposase</fullName>
    </submittedName>
</protein>
<organism evidence="2 3">
    <name type="scientific">Rubrobacter taiwanensis</name>
    <dbReference type="NCBI Taxonomy" id="185139"/>
    <lineage>
        <taxon>Bacteria</taxon>
        <taxon>Bacillati</taxon>
        <taxon>Actinomycetota</taxon>
        <taxon>Rubrobacteria</taxon>
        <taxon>Rubrobacterales</taxon>
        <taxon>Rubrobacteraceae</taxon>
        <taxon>Rubrobacter</taxon>
    </lineage>
</organism>
<dbReference type="InterPro" id="IPR047655">
    <property type="entry name" value="Transpos_IS630-like"/>
</dbReference>
<dbReference type="Pfam" id="PF13358">
    <property type="entry name" value="DDE_3"/>
    <property type="match status" value="1"/>
</dbReference>
<gene>
    <name evidence="2" type="ORF">E0L93_10375</name>
</gene>
<dbReference type="EMBL" id="SKBU01000017">
    <property type="protein sequence ID" value="TCJ16226.1"/>
    <property type="molecule type" value="Genomic_DNA"/>
</dbReference>
<dbReference type="Gene3D" id="3.30.420.10">
    <property type="entry name" value="Ribonuclease H-like superfamily/Ribonuclease H"/>
    <property type="match status" value="1"/>
</dbReference>
<comment type="caution">
    <text evidence="2">The sequence shown here is derived from an EMBL/GenBank/DDBJ whole genome shotgun (WGS) entry which is preliminary data.</text>
</comment>
<dbReference type="PANTHER" id="PTHR46564:SF1">
    <property type="entry name" value="TRANSPOSASE"/>
    <property type="match status" value="1"/>
</dbReference>
<name>A0A4R1BG81_9ACTN</name>
<dbReference type="GO" id="GO:0003676">
    <property type="term" value="F:nucleic acid binding"/>
    <property type="evidence" value="ECO:0007669"/>
    <property type="project" value="InterPro"/>
</dbReference>
<proteinExistence type="predicted"/>
<dbReference type="InterPro" id="IPR038717">
    <property type="entry name" value="Tc1-like_DDE_dom"/>
</dbReference>
<evidence type="ECO:0000313" key="2">
    <source>
        <dbReference type="EMBL" id="TCJ16226.1"/>
    </source>
</evidence>
<evidence type="ECO:0000259" key="1">
    <source>
        <dbReference type="Pfam" id="PF13358"/>
    </source>
</evidence>
<feature type="domain" description="Tc1-like transposase DDE" evidence="1">
    <location>
        <begin position="13"/>
        <end position="146"/>
    </location>
</feature>
<dbReference type="InterPro" id="IPR036397">
    <property type="entry name" value="RNaseH_sf"/>
</dbReference>
<dbReference type="Proteomes" id="UP000295244">
    <property type="component" value="Unassembled WGS sequence"/>
</dbReference>
<accession>A0A4R1BG81</accession>